<dbReference type="UniPathway" id="UPA00823">
    <property type="reaction ID" value="UER00788"/>
</dbReference>
<dbReference type="InterPro" id="IPR020583">
    <property type="entry name" value="Inositol_monoP_metal-BS"/>
</dbReference>
<keyword evidence="6 9" id="KW-0378">Hydrolase</keyword>
<evidence type="ECO:0000256" key="4">
    <source>
        <dbReference type="ARBA" id="ARBA00009759"/>
    </source>
</evidence>
<dbReference type="PANTHER" id="PTHR20854:SF4">
    <property type="entry name" value="INOSITOL-1-MONOPHOSPHATASE-RELATED"/>
    <property type="match status" value="1"/>
</dbReference>
<evidence type="ECO:0000313" key="11">
    <source>
        <dbReference type="Proteomes" id="UP000728032"/>
    </source>
</evidence>
<evidence type="ECO:0000256" key="9">
    <source>
        <dbReference type="RuleBase" id="RU364068"/>
    </source>
</evidence>
<evidence type="ECO:0000256" key="2">
    <source>
        <dbReference type="ARBA" id="ARBA00001946"/>
    </source>
</evidence>
<protein>
    <recommendedName>
        <fullName evidence="9">Inositol-1-monophosphatase</fullName>
        <ecNumber evidence="9">3.1.3.25</ecNumber>
    </recommendedName>
</protein>
<feature type="binding site" evidence="8">
    <location>
        <position position="93"/>
    </location>
    <ligand>
        <name>Mg(2+)</name>
        <dbReference type="ChEBI" id="CHEBI:18420"/>
        <label>2</label>
    </ligand>
</feature>
<dbReference type="FunFam" id="3.40.190.80:FF:000002">
    <property type="entry name" value="Inositol-1-monophosphatase"/>
    <property type="match status" value="1"/>
</dbReference>
<dbReference type="FunFam" id="3.30.540.10:FF:000004">
    <property type="entry name" value="Inositol-1-monophosphatase"/>
    <property type="match status" value="1"/>
</dbReference>
<dbReference type="EMBL" id="CAJPVJ010011931">
    <property type="protein sequence ID" value="CAG2174059.1"/>
    <property type="molecule type" value="Genomic_DNA"/>
</dbReference>
<dbReference type="OrthoDB" id="10254945at2759"/>
<dbReference type="Gene3D" id="3.40.190.80">
    <property type="match status" value="1"/>
</dbReference>
<feature type="binding site" evidence="8">
    <location>
        <position position="71"/>
    </location>
    <ligand>
        <name>Mg(2+)</name>
        <dbReference type="ChEBI" id="CHEBI:18420"/>
        <label>1</label>
        <note>catalytic</note>
    </ligand>
</feature>
<dbReference type="InterPro" id="IPR000760">
    <property type="entry name" value="Inositol_monophosphatase-like"/>
</dbReference>
<proteinExistence type="inferred from homology"/>
<evidence type="ECO:0000256" key="7">
    <source>
        <dbReference type="ARBA" id="ARBA00022842"/>
    </source>
</evidence>
<feature type="binding site" evidence="8">
    <location>
        <position position="92"/>
    </location>
    <ligand>
        <name>Mg(2+)</name>
        <dbReference type="ChEBI" id="CHEBI:18420"/>
        <label>1</label>
        <note>catalytic</note>
    </ligand>
</feature>
<evidence type="ECO:0000256" key="3">
    <source>
        <dbReference type="ARBA" id="ARBA00005152"/>
    </source>
</evidence>
<dbReference type="GO" id="GO:0007165">
    <property type="term" value="P:signal transduction"/>
    <property type="evidence" value="ECO:0007669"/>
    <property type="project" value="TreeGrafter"/>
</dbReference>
<dbReference type="PRINTS" id="PR00377">
    <property type="entry name" value="IMPHPHTASES"/>
</dbReference>
<dbReference type="PRINTS" id="PR00378">
    <property type="entry name" value="LIIMPHPHTASE"/>
</dbReference>
<dbReference type="EC" id="3.1.3.25" evidence="9"/>
<dbReference type="GO" id="GO:0008934">
    <property type="term" value="F:inositol monophosphate 1-phosphatase activity"/>
    <property type="evidence" value="ECO:0007669"/>
    <property type="project" value="InterPro"/>
</dbReference>
<name>A0A7R9MB41_9ACAR</name>
<organism evidence="10">
    <name type="scientific">Oppiella nova</name>
    <dbReference type="NCBI Taxonomy" id="334625"/>
    <lineage>
        <taxon>Eukaryota</taxon>
        <taxon>Metazoa</taxon>
        <taxon>Ecdysozoa</taxon>
        <taxon>Arthropoda</taxon>
        <taxon>Chelicerata</taxon>
        <taxon>Arachnida</taxon>
        <taxon>Acari</taxon>
        <taxon>Acariformes</taxon>
        <taxon>Sarcoptiformes</taxon>
        <taxon>Oribatida</taxon>
        <taxon>Brachypylina</taxon>
        <taxon>Oppioidea</taxon>
        <taxon>Oppiidae</taxon>
        <taxon>Oppiella</taxon>
    </lineage>
</organism>
<dbReference type="EMBL" id="OC926756">
    <property type="protein sequence ID" value="CAD7656872.1"/>
    <property type="molecule type" value="Genomic_DNA"/>
</dbReference>
<keyword evidence="11" id="KW-1185">Reference proteome</keyword>
<dbReference type="PROSITE" id="PS00629">
    <property type="entry name" value="IMP_1"/>
    <property type="match status" value="1"/>
</dbReference>
<dbReference type="CDD" id="cd01639">
    <property type="entry name" value="IMPase"/>
    <property type="match status" value="1"/>
</dbReference>
<dbReference type="PANTHER" id="PTHR20854">
    <property type="entry name" value="INOSITOL MONOPHOSPHATASE"/>
    <property type="match status" value="1"/>
</dbReference>
<sequence length="276" mass="30721">MDRDELFLCEKLAIRVAIEAGAMIKTASGRHKEVTQKDSIVDLVTETDKSVESYIFNEFRRHFPKHRFIGEESRGKDERGLTPEPTWIIDPIDGTMNFIHNFPYTCVSIGLTVNREPVIGVVYNPFLDKLYTARKGMGAKCNGAPIHVRQNCQSLSDALMIGDPNPAKRDRDHQRAALQNLEAIVKSCKSVRCMGTAALQLCYVAEGCCDGNWGYGIHVWDIVAAGLIVQEAGGVVLDPEGGPIDWMNRRYLVACSQVIGQQISQTLRVHLDFGKD</sequence>
<accession>A0A7R9MB41</accession>
<evidence type="ECO:0000256" key="1">
    <source>
        <dbReference type="ARBA" id="ARBA00001033"/>
    </source>
</evidence>
<dbReference type="InterPro" id="IPR020552">
    <property type="entry name" value="Inositol_monoPase_Li-sen"/>
</dbReference>
<keyword evidence="5 8" id="KW-0479">Metal-binding</keyword>
<gene>
    <name evidence="10" type="ORF">ONB1V03_LOCUS13508</name>
</gene>
<comment type="catalytic activity">
    <reaction evidence="1 9">
        <text>a myo-inositol phosphate + H2O = myo-inositol + phosphate</text>
        <dbReference type="Rhea" id="RHEA:24056"/>
        <dbReference type="ChEBI" id="CHEBI:15377"/>
        <dbReference type="ChEBI" id="CHEBI:17268"/>
        <dbReference type="ChEBI" id="CHEBI:43474"/>
        <dbReference type="ChEBI" id="CHEBI:84139"/>
        <dbReference type="EC" id="3.1.3.25"/>
    </reaction>
</comment>
<feature type="binding site" evidence="8">
    <location>
        <position position="90"/>
    </location>
    <ligand>
        <name>Mg(2+)</name>
        <dbReference type="ChEBI" id="CHEBI:18420"/>
        <label>2</label>
    </ligand>
</feature>
<comment type="similarity">
    <text evidence="4 9">Belongs to the inositol monophosphatase superfamily.</text>
</comment>
<keyword evidence="7 8" id="KW-0460">Magnesium</keyword>
<dbReference type="AlphaFoldDB" id="A0A7R9MB41"/>
<dbReference type="InterPro" id="IPR033942">
    <property type="entry name" value="IMPase"/>
</dbReference>
<comment type="pathway">
    <text evidence="3 9">Polyol metabolism; myo-inositol biosynthesis; myo-inositol from D-glucose 6-phosphate: step 2/2.</text>
</comment>
<feature type="binding site" evidence="8">
    <location>
        <position position="221"/>
    </location>
    <ligand>
        <name>Mg(2+)</name>
        <dbReference type="ChEBI" id="CHEBI:18420"/>
        <label>1</label>
        <note>catalytic</note>
    </ligand>
</feature>
<dbReference type="SUPFAM" id="SSF56655">
    <property type="entry name" value="Carbohydrate phosphatase"/>
    <property type="match status" value="1"/>
</dbReference>
<dbReference type="GO" id="GO:0046854">
    <property type="term" value="P:phosphatidylinositol phosphate biosynthetic process"/>
    <property type="evidence" value="ECO:0007669"/>
    <property type="project" value="InterPro"/>
</dbReference>
<dbReference type="Gene3D" id="3.30.540.10">
    <property type="entry name" value="Fructose-1,6-Bisphosphatase, subunit A, domain 1"/>
    <property type="match status" value="1"/>
</dbReference>
<comment type="cofactor">
    <cofactor evidence="2 8 9">
        <name>Mg(2+)</name>
        <dbReference type="ChEBI" id="CHEBI:18420"/>
    </cofactor>
</comment>
<evidence type="ECO:0000313" key="10">
    <source>
        <dbReference type="EMBL" id="CAD7656872.1"/>
    </source>
</evidence>
<evidence type="ECO:0000256" key="5">
    <source>
        <dbReference type="ARBA" id="ARBA00022723"/>
    </source>
</evidence>
<dbReference type="GO" id="GO:0006021">
    <property type="term" value="P:inositol biosynthetic process"/>
    <property type="evidence" value="ECO:0007669"/>
    <property type="project" value="UniProtKB-UniPathway"/>
</dbReference>
<evidence type="ECO:0000256" key="8">
    <source>
        <dbReference type="PIRSR" id="PIRSR600760-2"/>
    </source>
</evidence>
<dbReference type="Proteomes" id="UP000728032">
    <property type="component" value="Unassembled WGS sequence"/>
</dbReference>
<evidence type="ECO:0000256" key="6">
    <source>
        <dbReference type="ARBA" id="ARBA00022801"/>
    </source>
</evidence>
<dbReference type="GO" id="GO:0046872">
    <property type="term" value="F:metal ion binding"/>
    <property type="evidence" value="ECO:0007669"/>
    <property type="project" value="UniProtKB-KW"/>
</dbReference>
<reference evidence="10" key="1">
    <citation type="submission" date="2020-11" db="EMBL/GenBank/DDBJ databases">
        <authorList>
            <person name="Tran Van P."/>
        </authorList>
    </citation>
    <scope>NUCLEOTIDE SEQUENCE</scope>
</reference>
<dbReference type="Pfam" id="PF00459">
    <property type="entry name" value="Inositol_P"/>
    <property type="match status" value="1"/>
</dbReference>